<feature type="transmembrane region" description="Helical" evidence="1">
    <location>
        <begin position="141"/>
        <end position="160"/>
    </location>
</feature>
<reference evidence="2 3" key="1">
    <citation type="submission" date="2020-08" db="EMBL/GenBank/DDBJ databases">
        <title>Functional genomics of gut bacteria from endangered species of beetles.</title>
        <authorList>
            <person name="Carlos-Shanley C."/>
        </authorList>
    </citation>
    <scope>NUCLEOTIDE SEQUENCE [LARGE SCALE GENOMIC DNA]</scope>
    <source>
        <strain evidence="2 3">S00245</strain>
    </source>
</reference>
<feature type="transmembrane region" description="Helical" evidence="1">
    <location>
        <begin position="102"/>
        <end position="121"/>
    </location>
</feature>
<name>A0A7W7K8R4_9SPHN</name>
<feature type="transmembrane region" description="Helical" evidence="1">
    <location>
        <begin position="166"/>
        <end position="187"/>
    </location>
</feature>
<proteinExistence type="predicted"/>
<keyword evidence="3" id="KW-1185">Reference proteome</keyword>
<gene>
    <name evidence="2" type="ORF">HNO88_001651</name>
</gene>
<feature type="transmembrane region" description="Helical" evidence="1">
    <location>
        <begin position="13"/>
        <end position="33"/>
    </location>
</feature>
<feature type="transmembrane region" description="Helical" evidence="1">
    <location>
        <begin position="199"/>
        <end position="221"/>
    </location>
</feature>
<keyword evidence="1" id="KW-0812">Transmembrane</keyword>
<dbReference type="AlphaFoldDB" id="A0A7W7K8R4"/>
<accession>A0A7W7K8R4</accession>
<evidence type="ECO:0000313" key="3">
    <source>
        <dbReference type="Proteomes" id="UP000555448"/>
    </source>
</evidence>
<sequence>MDFMKWLNSLDEFLFEVMSWLVFFPLTLWRTLVQPLEMMAYADAQLALPEDEQYAAAVSPPLFLALALLIAHGLSTALGQTDAIIANRHGLAALVDSETSALLLRLVAFATIPLVMSVQLLRRRGVKIVRGTLRLPFYGQCYPAAAFALMLSLGTTLGSVPHRSAHIASTVLTMLAFLYFLAAETRWFMAQLSIKPLRAFGAAAMGLLEGFALLLLVGFLFTR</sequence>
<keyword evidence="1" id="KW-1133">Transmembrane helix</keyword>
<comment type="caution">
    <text evidence="2">The sequence shown here is derived from an EMBL/GenBank/DDBJ whole genome shotgun (WGS) entry which is preliminary data.</text>
</comment>
<keyword evidence="1" id="KW-0472">Membrane</keyword>
<dbReference type="RefSeq" id="WP_184243892.1">
    <property type="nucleotide sequence ID" value="NZ_JACHLR010000005.1"/>
</dbReference>
<evidence type="ECO:0000256" key="1">
    <source>
        <dbReference type="SAM" id="Phobius"/>
    </source>
</evidence>
<organism evidence="2 3">
    <name type="scientific">Novosphingobium chloroacetimidivorans</name>
    <dbReference type="NCBI Taxonomy" id="1428314"/>
    <lineage>
        <taxon>Bacteria</taxon>
        <taxon>Pseudomonadati</taxon>
        <taxon>Pseudomonadota</taxon>
        <taxon>Alphaproteobacteria</taxon>
        <taxon>Sphingomonadales</taxon>
        <taxon>Sphingomonadaceae</taxon>
        <taxon>Novosphingobium</taxon>
    </lineage>
</organism>
<evidence type="ECO:0008006" key="4">
    <source>
        <dbReference type="Google" id="ProtNLM"/>
    </source>
</evidence>
<feature type="transmembrane region" description="Helical" evidence="1">
    <location>
        <begin position="54"/>
        <end position="74"/>
    </location>
</feature>
<evidence type="ECO:0000313" key="2">
    <source>
        <dbReference type="EMBL" id="MBB4858332.1"/>
    </source>
</evidence>
<dbReference type="EMBL" id="JACHLR010000005">
    <property type="protein sequence ID" value="MBB4858332.1"/>
    <property type="molecule type" value="Genomic_DNA"/>
</dbReference>
<protein>
    <recommendedName>
        <fullName evidence="4">Permease</fullName>
    </recommendedName>
</protein>
<dbReference type="Proteomes" id="UP000555448">
    <property type="component" value="Unassembled WGS sequence"/>
</dbReference>